<dbReference type="SUPFAM" id="SSF52540">
    <property type="entry name" value="P-loop containing nucleoside triphosphate hydrolases"/>
    <property type="match status" value="1"/>
</dbReference>
<dbReference type="PANTHER" id="PTHR11711">
    <property type="entry name" value="ADP RIBOSYLATION FACTOR-RELATED"/>
    <property type="match status" value="1"/>
</dbReference>
<dbReference type="FunFam" id="3.40.50.300:FF:003500">
    <property type="entry name" value="ADP-ribosylation factor 1"/>
    <property type="match status" value="1"/>
</dbReference>
<keyword evidence="4" id="KW-0813">Transport</keyword>
<keyword evidence="7" id="KW-0931">ER-Golgi transport</keyword>
<sequence length="179" mass="20000">MGNILGTVFQKPQKSIKLVLIGVPGMGVGRTTLTYKLKCPGEHIETIATAGYNHETITYNNIEFDIWDLGGGSKIAPLYKHFCHNTQCMVFVVDSSDRECIGEARDIFWSLLSDDQLRDAVVLVLANKRDKPDAMTMEEVSERMGLHTLRTHRWHIQSTCAITGEGLYEGLDWVSKNAG</sequence>
<dbReference type="Pfam" id="PF00025">
    <property type="entry name" value="Arf"/>
    <property type="match status" value="1"/>
</dbReference>
<dbReference type="InterPro" id="IPR024156">
    <property type="entry name" value="Small_GTPase_ARF"/>
</dbReference>
<accession>A0A7R9LSR6</accession>
<dbReference type="EC" id="3.6.5.2" evidence="3"/>
<evidence type="ECO:0000256" key="8">
    <source>
        <dbReference type="ARBA" id="ARBA00022927"/>
    </source>
</evidence>
<comment type="catalytic activity">
    <reaction evidence="12">
        <text>GTP + H2O = GDP + phosphate + H(+)</text>
        <dbReference type="Rhea" id="RHEA:19669"/>
        <dbReference type="ChEBI" id="CHEBI:15377"/>
        <dbReference type="ChEBI" id="CHEBI:15378"/>
        <dbReference type="ChEBI" id="CHEBI:37565"/>
        <dbReference type="ChEBI" id="CHEBI:43474"/>
        <dbReference type="ChEBI" id="CHEBI:58189"/>
        <dbReference type="EC" id="3.6.5.2"/>
    </reaction>
</comment>
<dbReference type="Proteomes" id="UP000728032">
    <property type="component" value="Unassembled WGS sequence"/>
</dbReference>
<dbReference type="SMART" id="SM00178">
    <property type="entry name" value="SAR"/>
    <property type="match status" value="1"/>
</dbReference>
<keyword evidence="6 13" id="KW-0547">Nucleotide-binding</keyword>
<protein>
    <recommendedName>
        <fullName evidence="3">small monomeric GTPase</fullName>
        <ecNumber evidence="3">3.6.5.2</ecNumber>
    </recommendedName>
</protein>
<dbReference type="PRINTS" id="PR00328">
    <property type="entry name" value="SAR1GTPBP"/>
</dbReference>
<dbReference type="PROSITE" id="PS51417">
    <property type="entry name" value="ARF"/>
    <property type="match status" value="1"/>
</dbReference>
<feature type="binding site" evidence="13">
    <location>
        <begin position="127"/>
        <end position="130"/>
    </location>
    <ligand>
        <name>GTP</name>
        <dbReference type="ChEBI" id="CHEBI:37565"/>
    </ligand>
</feature>
<evidence type="ECO:0000256" key="11">
    <source>
        <dbReference type="ARBA" id="ARBA00023288"/>
    </source>
</evidence>
<dbReference type="GO" id="GO:0005525">
    <property type="term" value="F:GTP binding"/>
    <property type="evidence" value="ECO:0007669"/>
    <property type="project" value="UniProtKB-KW"/>
</dbReference>
<dbReference type="GO" id="GO:0000139">
    <property type="term" value="C:Golgi membrane"/>
    <property type="evidence" value="ECO:0007669"/>
    <property type="project" value="UniProtKB-SubCell"/>
</dbReference>
<dbReference type="EMBL" id="CAJPVJ010002611">
    <property type="protein sequence ID" value="CAG2166537.1"/>
    <property type="molecule type" value="Genomic_DNA"/>
</dbReference>
<dbReference type="GO" id="GO:0015031">
    <property type="term" value="P:protein transport"/>
    <property type="evidence" value="ECO:0007669"/>
    <property type="project" value="UniProtKB-KW"/>
</dbReference>
<evidence type="ECO:0000256" key="2">
    <source>
        <dbReference type="ARBA" id="ARBA00010290"/>
    </source>
</evidence>
<evidence type="ECO:0000313" key="15">
    <source>
        <dbReference type="EMBL" id="CAD7647053.1"/>
    </source>
</evidence>
<evidence type="ECO:0000313" key="16">
    <source>
        <dbReference type="Proteomes" id="UP000728032"/>
    </source>
</evidence>
<evidence type="ECO:0000256" key="12">
    <source>
        <dbReference type="ARBA" id="ARBA00048098"/>
    </source>
</evidence>
<dbReference type="GO" id="GO:0003925">
    <property type="term" value="F:G protein activity"/>
    <property type="evidence" value="ECO:0007669"/>
    <property type="project" value="UniProtKB-EC"/>
</dbReference>
<keyword evidence="5" id="KW-0519">Myristate</keyword>
<dbReference type="GO" id="GO:0046872">
    <property type="term" value="F:metal ion binding"/>
    <property type="evidence" value="ECO:0007669"/>
    <property type="project" value="UniProtKB-KW"/>
</dbReference>
<keyword evidence="11" id="KW-0449">Lipoprotein</keyword>
<evidence type="ECO:0000256" key="6">
    <source>
        <dbReference type="ARBA" id="ARBA00022741"/>
    </source>
</evidence>
<comment type="similarity">
    <text evidence="2">Belongs to the small GTPase superfamily. Arf family.</text>
</comment>
<evidence type="ECO:0000256" key="3">
    <source>
        <dbReference type="ARBA" id="ARBA00011984"/>
    </source>
</evidence>
<dbReference type="EMBL" id="OC917436">
    <property type="protein sequence ID" value="CAD7647053.1"/>
    <property type="molecule type" value="Genomic_DNA"/>
</dbReference>
<organism evidence="15">
    <name type="scientific">Oppiella nova</name>
    <dbReference type="NCBI Taxonomy" id="334625"/>
    <lineage>
        <taxon>Eukaryota</taxon>
        <taxon>Metazoa</taxon>
        <taxon>Ecdysozoa</taxon>
        <taxon>Arthropoda</taxon>
        <taxon>Chelicerata</taxon>
        <taxon>Arachnida</taxon>
        <taxon>Acari</taxon>
        <taxon>Acariformes</taxon>
        <taxon>Sarcoptiformes</taxon>
        <taxon>Oribatida</taxon>
        <taxon>Brachypylina</taxon>
        <taxon>Oppioidea</taxon>
        <taxon>Oppiidae</taxon>
        <taxon>Oppiella</taxon>
    </lineage>
</organism>
<dbReference type="AlphaFoldDB" id="A0A7R9LSR6"/>
<feature type="binding site" evidence="14">
    <location>
        <position position="49"/>
    </location>
    <ligand>
        <name>Mg(2+)</name>
        <dbReference type="ChEBI" id="CHEBI:18420"/>
    </ligand>
</feature>
<evidence type="ECO:0000256" key="5">
    <source>
        <dbReference type="ARBA" id="ARBA00022707"/>
    </source>
</evidence>
<comment type="subcellular location">
    <subcellularLocation>
        <location evidence="1">Golgi apparatus membrane</location>
        <topology evidence="1">Lipid-anchor</topology>
        <orientation evidence="1">Cytoplasmic side</orientation>
    </subcellularLocation>
</comment>
<dbReference type="Gene3D" id="3.40.50.300">
    <property type="entry name" value="P-loop containing nucleotide triphosphate hydrolases"/>
    <property type="match status" value="1"/>
</dbReference>
<dbReference type="CDD" id="cd00878">
    <property type="entry name" value="Arf_Arl"/>
    <property type="match status" value="1"/>
</dbReference>
<keyword evidence="9" id="KW-0333">Golgi apparatus</keyword>
<feature type="binding site" evidence="14">
    <location>
        <position position="31"/>
    </location>
    <ligand>
        <name>Mg(2+)</name>
        <dbReference type="ChEBI" id="CHEBI:18420"/>
    </ligand>
</feature>
<dbReference type="InterPro" id="IPR027417">
    <property type="entry name" value="P-loop_NTPase"/>
</dbReference>
<evidence type="ECO:0000256" key="4">
    <source>
        <dbReference type="ARBA" id="ARBA00022448"/>
    </source>
</evidence>
<evidence type="ECO:0000256" key="9">
    <source>
        <dbReference type="ARBA" id="ARBA00023034"/>
    </source>
</evidence>
<keyword evidence="14" id="KW-0460">Magnesium</keyword>
<evidence type="ECO:0000256" key="1">
    <source>
        <dbReference type="ARBA" id="ARBA00004444"/>
    </source>
</evidence>
<feature type="binding site" evidence="13">
    <location>
        <position position="71"/>
    </location>
    <ligand>
        <name>GTP</name>
        <dbReference type="ChEBI" id="CHEBI:37565"/>
    </ligand>
</feature>
<evidence type="ECO:0000256" key="13">
    <source>
        <dbReference type="PIRSR" id="PIRSR606689-1"/>
    </source>
</evidence>
<dbReference type="OrthoDB" id="2011769at2759"/>
<keyword evidence="8" id="KW-0653">Protein transport</keyword>
<evidence type="ECO:0000256" key="14">
    <source>
        <dbReference type="PIRSR" id="PIRSR606689-2"/>
    </source>
</evidence>
<evidence type="ECO:0000256" key="10">
    <source>
        <dbReference type="ARBA" id="ARBA00023134"/>
    </source>
</evidence>
<dbReference type="SMART" id="SM00177">
    <property type="entry name" value="ARF"/>
    <property type="match status" value="1"/>
</dbReference>
<evidence type="ECO:0000256" key="7">
    <source>
        <dbReference type="ARBA" id="ARBA00022892"/>
    </source>
</evidence>
<feature type="binding site" evidence="13">
    <location>
        <begin position="22"/>
        <end position="31"/>
    </location>
    <ligand>
        <name>GTP</name>
        <dbReference type="ChEBI" id="CHEBI:37565"/>
    </ligand>
</feature>
<keyword evidence="16" id="KW-1185">Reference proteome</keyword>
<name>A0A7R9LSR6_9ACAR</name>
<keyword evidence="14" id="KW-0479">Metal-binding</keyword>
<gene>
    <name evidence="15" type="ORF">ONB1V03_LOCUS6056</name>
</gene>
<proteinExistence type="inferred from homology"/>
<keyword evidence="10 13" id="KW-0342">GTP-binding</keyword>
<reference evidence="15" key="1">
    <citation type="submission" date="2020-11" db="EMBL/GenBank/DDBJ databases">
        <authorList>
            <person name="Tran Van P."/>
        </authorList>
    </citation>
    <scope>NUCLEOTIDE SEQUENCE</scope>
</reference>
<dbReference type="InterPro" id="IPR006689">
    <property type="entry name" value="Small_GTPase_ARF/SAR"/>
</dbReference>
<dbReference type="GO" id="GO:0016192">
    <property type="term" value="P:vesicle-mediated transport"/>
    <property type="evidence" value="ECO:0007669"/>
    <property type="project" value="UniProtKB-KW"/>
</dbReference>